<dbReference type="InterPro" id="IPR009057">
    <property type="entry name" value="Homeodomain-like_sf"/>
</dbReference>
<protein>
    <submittedName>
        <fullName evidence="5">AraC family transcriptional regulator</fullName>
    </submittedName>
</protein>
<comment type="caution">
    <text evidence="5">The sequence shown here is derived from an EMBL/GenBank/DDBJ whole genome shotgun (WGS) entry which is preliminary data.</text>
</comment>
<reference evidence="5 6" key="1">
    <citation type="journal article" date="1992" name="Lakartidningen">
        <title>[Penicillin V and not amoxicillin is the first choice preparation in acute otitis].</title>
        <authorList>
            <person name="Kamme C."/>
            <person name="Lundgren K."/>
            <person name="Prellner K."/>
        </authorList>
    </citation>
    <scope>NUCLEOTIDE SEQUENCE [LARGE SCALE GENOMIC DNA]</scope>
    <source>
        <strain evidence="5 6">W1</strain>
    </source>
</reference>
<evidence type="ECO:0000256" key="3">
    <source>
        <dbReference type="ARBA" id="ARBA00023163"/>
    </source>
</evidence>
<accession>A0A5C8CM45</accession>
<evidence type="ECO:0000313" key="6">
    <source>
        <dbReference type="Proteomes" id="UP000325116"/>
    </source>
</evidence>
<dbReference type="Gene3D" id="1.10.10.60">
    <property type="entry name" value="Homeodomain-like"/>
    <property type="match status" value="2"/>
</dbReference>
<dbReference type="EMBL" id="SAXT01000001">
    <property type="protein sequence ID" value="TXJ13351.1"/>
    <property type="molecule type" value="Genomic_DNA"/>
</dbReference>
<keyword evidence="2" id="KW-0238">DNA-binding</keyword>
<dbReference type="AlphaFoldDB" id="A0A5C8CM45"/>
<dbReference type="SUPFAM" id="SSF46689">
    <property type="entry name" value="Homeodomain-like"/>
    <property type="match status" value="1"/>
</dbReference>
<dbReference type="InterPro" id="IPR018060">
    <property type="entry name" value="HTH_AraC"/>
</dbReference>
<keyword evidence="3" id="KW-0804">Transcription</keyword>
<evidence type="ECO:0000259" key="4">
    <source>
        <dbReference type="PROSITE" id="PS01124"/>
    </source>
</evidence>
<name>A0A5C8CM45_9SPIR</name>
<evidence type="ECO:0000256" key="1">
    <source>
        <dbReference type="ARBA" id="ARBA00023015"/>
    </source>
</evidence>
<dbReference type="PANTHER" id="PTHR43280:SF34">
    <property type="entry name" value="ARAC-FAMILY TRANSCRIPTIONAL REGULATOR"/>
    <property type="match status" value="1"/>
</dbReference>
<dbReference type="Pfam" id="PF12833">
    <property type="entry name" value="HTH_18"/>
    <property type="match status" value="1"/>
</dbReference>
<sequence length="385" mass="44791">MRNKFAILNSMDIEYLCNHIIKIIRCPVRIYNSDNKLQKIFGIYDKKDSLQIELQTYLIENPNSDYPVLNIDNDNIIYARVICKNKKIIIGPCNIGENNNKASAARQVSLDIFLEEILLMHNLYNKNQISLAETLIKNFITEELLFKINKDITGNFINDVDLHNPYDRELRIMRSIKSGDLNSLKQGLEEKFIGNYGTMAKDKLRSAKNVAICHICLSSRAAIEGGIPFETAFSVCDKFVIKLEEITKLEQIEALEKEAQFYFVKLVNIKRNNQDISKNILIDQCKNIIIKNINKKIVIKDIAKELYTNSDYLSRVFSKTEGITIKDYILREKVELSKNMLIYHKYSFGQIALFLHFYSQSHYIKVFKKFTGMTPKQFKDIYCKK</sequence>
<dbReference type="PANTHER" id="PTHR43280">
    <property type="entry name" value="ARAC-FAMILY TRANSCRIPTIONAL REGULATOR"/>
    <property type="match status" value="1"/>
</dbReference>
<feature type="domain" description="HTH araC/xylS-type" evidence="4">
    <location>
        <begin position="283"/>
        <end position="381"/>
    </location>
</feature>
<dbReference type="GO" id="GO:0003700">
    <property type="term" value="F:DNA-binding transcription factor activity"/>
    <property type="evidence" value="ECO:0007669"/>
    <property type="project" value="InterPro"/>
</dbReference>
<dbReference type="SMART" id="SM00342">
    <property type="entry name" value="HTH_ARAC"/>
    <property type="match status" value="1"/>
</dbReference>
<dbReference type="RefSeq" id="WP_147757542.1">
    <property type="nucleotide sequence ID" value="NZ_SAXT01000001.1"/>
</dbReference>
<dbReference type="GO" id="GO:0043565">
    <property type="term" value="F:sequence-specific DNA binding"/>
    <property type="evidence" value="ECO:0007669"/>
    <property type="project" value="InterPro"/>
</dbReference>
<gene>
    <name evidence="5" type="ORF">EPJ80_00970</name>
</gene>
<evidence type="ECO:0000313" key="5">
    <source>
        <dbReference type="EMBL" id="TXJ13351.1"/>
    </source>
</evidence>
<keyword evidence="1" id="KW-0805">Transcription regulation</keyword>
<organism evidence="5 6">
    <name type="scientific">Brachyspira aalborgi</name>
    <dbReference type="NCBI Taxonomy" id="29522"/>
    <lineage>
        <taxon>Bacteria</taxon>
        <taxon>Pseudomonadati</taxon>
        <taxon>Spirochaetota</taxon>
        <taxon>Spirochaetia</taxon>
        <taxon>Brachyspirales</taxon>
        <taxon>Brachyspiraceae</taxon>
        <taxon>Brachyspira</taxon>
    </lineage>
</organism>
<dbReference type="PROSITE" id="PS01124">
    <property type="entry name" value="HTH_ARAC_FAMILY_2"/>
    <property type="match status" value="1"/>
</dbReference>
<proteinExistence type="predicted"/>
<evidence type="ECO:0000256" key="2">
    <source>
        <dbReference type="ARBA" id="ARBA00023125"/>
    </source>
</evidence>
<dbReference type="Proteomes" id="UP000325116">
    <property type="component" value="Unassembled WGS sequence"/>
</dbReference>